<dbReference type="InterPro" id="IPR004046">
    <property type="entry name" value="GST_C"/>
</dbReference>
<name>A0A7W3FKR9_9GAMM</name>
<gene>
    <name evidence="6" type="ORF">H4O11_06095</name>
</gene>
<dbReference type="SUPFAM" id="SSF47616">
    <property type="entry name" value="GST C-terminal domain-like"/>
    <property type="match status" value="1"/>
</dbReference>
<dbReference type="PANTHER" id="PTHR44051:SF19">
    <property type="entry name" value="DISULFIDE-BOND OXIDOREDUCTASE YFCG"/>
    <property type="match status" value="1"/>
</dbReference>
<dbReference type="InterPro" id="IPR036282">
    <property type="entry name" value="Glutathione-S-Trfase_C_sf"/>
</dbReference>
<dbReference type="CDD" id="cd03047">
    <property type="entry name" value="GST_N_2"/>
    <property type="match status" value="1"/>
</dbReference>
<evidence type="ECO:0000256" key="1">
    <source>
        <dbReference type="ARBA" id="ARBA00007409"/>
    </source>
</evidence>
<reference evidence="6 7" key="1">
    <citation type="submission" date="2020-08" db="EMBL/GenBank/DDBJ databases">
        <title>Stenotrophomonas tumulicola JCM 30961.</title>
        <authorList>
            <person name="Deng Y."/>
        </authorList>
    </citation>
    <scope>NUCLEOTIDE SEQUENCE [LARGE SCALE GENOMIC DNA]</scope>
    <source>
        <strain evidence="6 7">JCM 30961</strain>
    </source>
</reference>
<feature type="domain" description="GST C-terminal" evidence="5">
    <location>
        <begin position="86"/>
        <end position="206"/>
    </location>
</feature>
<dbReference type="AlphaFoldDB" id="A0A7W3FKR9"/>
<accession>A0A7W3FKR9</accession>
<dbReference type="Proteomes" id="UP000547058">
    <property type="component" value="Unassembled WGS sequence"/>
</dbReference>
<evidence type="ECO:0000313" key="6">
    <source>
        <dbReference type="EMBL" id="MBA8681378.1"/>
    </source>
</evidence>
<dbReference type="InterPro" id="IPR004045">
    <property type="entry name" value="Glutathione_S-Trfase_N"/>
</dbReference>
<comment type="caution">
    <text evidence="6">The sequence shown here is derived from an EMBL/GenBank/DDBJ whole genome shotgun (WGS) entry which is preliminary data.</text>
</comment>
<evidence type="ECO:0000259" key="4">
    <source>
        <dbReference type="PROSITE" id="PS50404"/>
    </source>
</evidence>
<evidence type="ECO:0000256" key="2">
    <source>
        <dbReference type="ARBA" id="ARBA00022679"/>
    </source>
</evidence>
<dbReference type="RefSeq" id="WP_182338513.1">
    <property type="nucleotide sequence ID" value="NZ_JACGXS010000002.1"/>
</dbReference>
<evidence type="ECO:0000256" key="3">
    <source>
        <dbReference type="RuleBase" id="RU003494"/>
    </source>
</evidence>
<keyword evidence="2 6" id="KW-0808">Transferase</keyword>
<dbReference type="InterPro" id="IPR010987">
    <property type="entry name" value="Glutathione-S-Trfase_C-like"/>
</dbReference>
<dbReference type="Pfam" id="PF02798">
    <property type="entry name" value="GST_N"/>
    <property type="match status" value="1"/>
</dbReference>
<proteinExistence type="inferred from homology"/>
<dbReference type="Gene3D" id="3.40.30.10">
    <property type="entry name" value="Glutaredoxin"/>
    <property type="match status" value="1"/>
</dbReference>
<dbReference type="Gene3D" id="1.20.1050.10">
    <property type="match status" value="1"/>
</dbReference>
<dbReference type="FunFam" id="3.40.30.10:FF:000039">
    <property type="entry name" value="Glutathione S-transferase domain"/>
    <property type="match status" value="1"/>
</dbReference>
<organism evidence="6 7">
    <name type="scientific">Stenotrophomonas tumulicola</name>
    <dbReference type="NCBI Taxonomy" id="1685415"/>
    <lineage>
        <taxon>Bacteria</taxon>
        <taxon>Pseudomonadati</taxon>
        <taxon>Pseudomonadota</taxon>
        <taxon>Gammaproteobacteria</taxon>
        <taxon>Lysobacterales</taxon>
        <taxon>Lysobacteraceae</taxon>
        <taxon>Stenotrophomonas</taxon>
    </lineage>
</organism>
<keyword evidence="7" id="KW-1185">Reference proteome</keyword>
<dbReference type="EMBL" id="JACGXS010000002">
    <property type="protein sequence ID" value="MBA8681378.1"/>
    <property type="molecule type" value="Genomic_DNA"/>
</dbReference>
<dbReference type="SUPFAM" id="SSF52833">
    <property type="entry name" value="Thioredoxin-like"/>
    <property type="match status" value="1"/>
</dbReference>
<dbReference type="PANTHER" id="PTHR44051">
    <property type="entry name" value="GLUTATHIONE S-TRANSFERASE-RELATED"/>
    <property type="match status" value="1"/>
</dbReference>
<dbReference type="GO" id="GO:0016740">
    <property type="term" value="F:transferase activity"/>
    <property type="evidence" value="ECO:0007669"/>
    <property type="project" value="UniProtKB-KW"/>
</dbReference>
<dbReference type="PROSITE" id="PS50404">
    <property type="entry name" value="GST_NTER"/>
    <property type="match status" value="1"/>
</dbReference>
<dbReference type="PROSITE" id="PS50405">
    <property type="entry name" value="GST_CTER"/>
    <property type="match status" value="1"/>
</dbReference>
<dbReference type="InterPro" id="IPR040079">
    <property type="entry name" value="Glutathione_S-Trfase"/>
</dbReference>
<evidence type="ECO:0000313" key="7">
    <source>
        <dbReference type="Proteomes" id="UP000547058"/>
    </source>
</evidence>
<dbReference type="SFLD" id="SFLDG00358">
    <property type="entry name" value="Main_(cytGST)"/>
    <property type="match status" value="1"/>
</dbReference>
<sequence length="206" mass="22952">MLKIWGRRNSSNVRKVVWCAEEIGLPYESIEVGGSFGGTQSADYQAMNPNGLVPAIEDNGLPLWESNAIVRYLSARYALGSLYLEDPAERAHGEKWMDWTTSRMAPVYSELIWGVMRTAPADRDEARISAALVKAGDLLGMADAALARQPWLSGDAFAMGDIPLGALVYAWYEMPIQRPDLPHLADWHARLRERPAYQRGVMTPMT</sequence>
<comment type="similarity">
    <text evidence="1 3">Belongs to the GST superfamily.</text>
</comment>
<feature type="domain" description="GST N-terminal" evidence="4">
    <location>
        <begin position="1"/>
        <end position="81"/>
    </location>
</feature>
<evidence type="ECO:0000259" key="5">
    <source>
        <dbReference type="PROSITE" id="PS50405"/>
    </source>
</evidence>
<dbReference type="SFLD" id="SFLDG01150">
    <property type="entry name" value="Main.1:_Beta-like"/>
    <property type="match status" value="1"/>
</dbReference>
<protein>
    <submittedName>
        <fullName evidence="6">Glutathione S-transferase</fullName>
    </submittedName>
</protein>
<dbReference type="Pfam" id="PF00043">
    <property type="entry name" value="GST_C"/>
    <property type="match status" value="1"/>
</dbReference>
<dbReference type="SFLD" id="SFLDS00019">
    <property type="entry name" value="Glutathione_Transferase_(cytos"/>
    <property type="match status" value="1"/>
</dbReference>
<dbReference type="InterPro" id="IPR036249">
    <property type="entry name" value="Thioredoxin-like_sf"/>
</dbReference>